<protein>
    <recommendedName>
        <fullName evidence="7">T-box domain-containing protein</fullName>
    </recommendedName>
</protein>
<name>A0A8C4HQH8_DICLA</name>
<dbReference type="GO" id="GO:0005634">
    <property type="term" value="C:nucleus"/>
    <property type="evidence" value="ECO:0007669"/>
    <property type="project" value="UniProtKB-SubCell"/>
</dbReference>
<comment type="caution">
    <text evidence="5">Lacks conserved residue(s) required for the propagation of feature annotation.</text>
</comment>
<proteinExistence type="predicted"/>
<reference evidence="8" key="1">
    <citation type="submission" date="2025-08" db="UniProtKB">
        <authorList>
            <consortium name="Ensembl"/>
        </authorList>
    </citation>
    <scope>IDENTIFICATION</scope>
</reference>
<evidence type="ECO:0000256" key="6">
    <source>
        <dbReference type="SAM" id="MobiDB-lite"/>
    </source>
</evidence>
<dbReference type="Pfam" id="PF00907">
    <property type="entry name" value="T-box"/>
    <property type="match status" value="1"/>
</dbReference>
<evidence type="ECO:0000256" key="2">
    <source>
        <dbReference type="ARBA" id="ARBA00023125"/>
    </source>
</evidence>
<dbReference type="PANTHER" id="PTHR11267">
    <property type="entry name" value="T-BOX PROTEIN-RELATED"/>
    <property type="match status" value="1"/>
</dbReference>
<keyword evidence="9" id="KW-1185">Reference proteome</keyword>
<organism evidence="8 9">
    <name type="scientific">Dicentrarchus labrax</name>
    <name type="common">European seabass</name>
    <name type="synonym">Morone labrax</name>
    <dbReference type="NCBI Taxonomy" id="13489"/>
    <lineage>
        <taxon>Eukaryota</taxon>
        <taxon>Metazoa</taxon>
        <taxon>Chordata</taxon>
        <taxon>Craniata</taxon>
        <taxon>Vertebrata</taxon>
        <taxon>Euteleostomi</taxon>
        <taxon>Actinopterygii</taxon>
        <taxon>Neopterygii</taxon>
        <taxon>Teleostei</taxon>
        <taxon>Neoteleostei</taxon>
        <taxon>Acanthomorphata</taxon>
        <taxon>Eupercaria</taxon>
        <taxon>Moronidae</taxon>
        <taxon>Dicentrarchus</taxon>
    </lineage>
</organism>
<comment type="subcellular location">
    <subcellularLocation>
        <location evidence="5">Nucleus</location>
    </subcellularLocation>
</comment>
<accession>A0A8C4HQH8</accession>
<keyword evidence="4 5" id="KW-0539">Nucleus</keyword>
<dbReference type="PRINTS" id="PR00937">
    <property type="entry name" value="TBOX"/>
</dbReference>
<feature type="region of interest" description="Disordered" evidence="6">
    <location>
        <begin position="228"/>
        <end position="251"/>
    </location>
</feature>
<dbReference type="GO" id="GO:0000785">
    <property type="term" value="C:chromatin"/>
    <property type="evidence" value="ECO:0007669"/>
    <property type="project" value="TreeGrafter"/>
</dbReference>
<dbReference type="CDD" id="cd20195">
    <property type="entry name" value="T-box_MGA-like"/>
    <property type="match status" value="1"/>
</dbReference>
<dbReference type="Gene3D" id="2.60.40.820">
    <property type="entry name" value="Transcription factor, T-box"/>
    <property type="match status" value="1"/>
</dbReference>
<evidence type="ECO:0000256" key="3">
    <source>
        <dbReference type="ARBA" id="ARBA00023163"/>
    </source>
</evidence>
<dbReference type="PANTHER" id="PTHR11267:SF32">
    <property type="entry name" value="MAX GENE-ASSOCIATED PROTEIN"/>
    <property type="match status" value="1"/>
</dbReference>
<dbReference type="InterPro" id="IPR001699">
    <property type="entry name" value="TF_T-box"/>
</dbReference>
<dbReference type="GO" id="GO:0045893">
    <property type="term" value="P:positive regulation of DNA-templated transcription"/>
    <property type="evidence" value="ECO:0007669"/>
    <property type="project" value="InterPro"/>
</dbReference>
<dbReference type="GO" id="GO:0001708">
    <property type="term" value="P:cell fate specification"/>
    <property type="evidence" value="ECO:0007669"/>
    <property type="project" value="TreeGrafter"/>
</dbReference>
<evidence type="ECO:0000259" key="7">
    <source>
        <dbReference type="PROSITE" id="PS50252"/>
    </source>
</evidence>
<dbReference type="Proteomes" id="UP000694389">
    <property type="component" value="Unassembled WGS sequence"/>
</dbReference>
<dbReference type="SMART" id="SM00425">
    <property type="entry name" value="TBOX"/>
    <property type="match status" value="1"/>
</dbReference>
<dbReference type="AlphaFoldDB" id="A0A8C4HQH8"/>
<keyword evidence="1" id="KW-0805">Transcription regulation</keyword>
<dbReference type="InterPro" id="IPR046360">
    <property type="entry name" value="T-box_DNA-bd"/>
</dbReference>
<dbReference type="GeneTree" id="ENSGT00940000156269"/>
<evidence type="ECO:0000313" key="8">
    <source>
        <dbReference type="Ensembl" id="ENSDLAP00005044970.1"/>
    </source>
</evidence>
<dbReference type="SUPFAM" id="SSF49417">
    <property type="entry name" value="p53-like transcription factors"/>
    <property type="match status" value="1"/>
</dbReference>
<dbReference type="FunFam" id="2.60.40.820:FF:000009">
    <property type="entry name" value="MAX gene-associated protein isoform X1"/>
    <property type="match status" value="1"/>
</dbReference>
<keyword evidence="2 5" id="KW-0238">DNA-binding</keyword>
<dbReference type="GO" id="GO:0000981">
    <property type="term" value="F:DNA-binding transcription factor activity, RNA polymerase II-specific"/>
    <property type="evidence" value="ECO:0007669"/>
    <property type="project" value="TreeGrafter"/>
</dbReference>
<evidence type="ECO:0000256" key="4">
    <source>
        <dbReference type="ARBA" id="ARBA00023242"/>
    </source>
</evidence>
<dbReference type="GO" id="GO:0000978">
    <property type="term" value="F:RNA polymerase II cis-regulatory region sequence-specific DNA binding"/>
    <property type="evidence" value="ECO:0007669"/>
    <property type="project" value="InterPro"/>
</dbReference>
<evidence type="ECO:0000256" key="5">
    <source>
        <dbReference type="PROSITE-ProRule" id="PRU00201"/>
    </source>
</evidence>
<dbReference type="Ensembl" id="ENSDLAT00005047983.2">
    <property type="protein sequence ID" value="ENSDLAP00005044970.1"/>
    <property type="gene ID" value="ENSDLAG00005035085.1"/>
</dbReference>
<keyword evidence="3" id="KW-0804">Transcription</keyword>
<evidence type="ECO:0000313" key="9">
    <source>
        <dbReference type="Proteomes" id="UP000694389"/>
    </source>
</evidence>
<evidence type="ECO:0000256" key="1">
    <source>
        <dbReference type="ARBA" id="ARBA00023015"/>
    </source>
</evidence>
<dbReference type="InterPro" id="IPR008967">
    <property type="entry name" value="p53-like_TF_DNA-bd_sf"/>
</dbReference>
<sequence>MSGSCSWLLRRGTKEWCSIRKGICKGIRVTLDNNGMWNEFFKCKTEMILTKQGSRMFPYCRFRISGLQPSRKYSLIMDIQPLDNSRYKWTGKNWQVAGKAECNVKSRPFAHPESPSTGQHWMQNPVSFYKLKLTNNITDQDGNTILHPMHRYLPRLHLAQTDKAAEDVKLNGPSVVTFTFPQTEFMAVTAYQNSQFSQLKVDYNPFAKGLKEDGSSSRGLKLNFNSAVDSKPSVSGDLQKNSTTNKDPSSSTLTVKVACSSNFLYQTAGLQAMTRMKTHFQMSFDIFWNSLKYCFVHLYNLMVFC</sequence>
<feature type="domain" description="T-box" evidence="7">
    <location>
        <begin position="31"/>
        <end position="212"/>
    </location>
</feature>
<dbReference type="PROSITE" id="PS50252">
    <property type="entry name" value="TBOX_3"/>
    <property type="match status" value="1"/>
</dbReference>
<dbReference type="InterPro" id="IPR036960">
    <property type="entry name" value="T-box_sf"/>
</dbReference>
<reference evidence="8" key="2">
    <citation type="submission" date="2025-09" db="UniProtKB">
        <authorList>
            <consortium name="Ensembl"/>
        </authorList>
    </citation>
    <scope>IDENTIFICATION</scope>
</reference>